<dbReference type="Gene3D" id="3.40.50.300">
    <property type="entry name" value="P-loop containing nucleotide triphosphate hydrolases"/>
    <property type="match status" value="1"/>
</dbReference>
<dbReference type="PANTHER" id="PTHR43442:SF3">
    <property type="entry name" value="GLUCONOKINASE-RELATED"/>
    <property type="match status" value="1"/>
</dbReference>
<dbReference type="GO" id="GO:0005975">
    <property type="term" value="P:carbohydrate metabolic process"/>
    <property type="evidence" value="ECO:0007669"/>
    <property type="project" value="InterPro"/>
</dbReference>
<dbReference type="InterPro" id="IPR027417">
    <property type="entry name" value="P-loop_NTPase"/>
</dbReference>
<evidence type="ECO:0000256" key="6">
    <source>
        <dbReference type="ARBA" id="ARBA00022777"/>
    </source>
</evidence>
<evidence type="ECO:0000313" key="11">
    <source>
        <dbReference type="Proteomes" id="UP000268162"/>
    </source>
</evidence>
<dbReference type="InterPro" id="IPR006001">
    <property type="entry name" value="Therm_gnt_kin"/>
</dbReference>
<dbReference type="GO" id="GO:0016787">
    <property type="term" value="F:hydrolase activity"/>
    <property type="evidence" value="ECO:0007669"/>
    <property type="project" value="UniProtKB-KW"/>
</dbReference>
<sequence>MYCPSSPPTEPPASPPACLIIFMGVAACGKSHISAQLFELLNQDNRYLADFLEGDDYHTDEMIDQMRHGVGLTDAQRWPWLYRIREACIERLQELRIDSDDGPSPLPPSASPPPSRLVLILACSALKRSYRDFLRTLHQPNLFRYLYFIYLDCSPQMLYTRIKRRGHHFAGTPLLQSQLNTLEPPNPEQEPDVLVMDSDQPASKSTAQAFTFLRGLP</sequence>
<comment type="pathway">
    <text evidence="1">Carbohydrate acid metabolism; D-gluconate degradation.</text>
</comment>
<reference evidence="11" key="1">
    <citation type="journal article" date="2018" name="Nat. Microbiol.">
        <title>Leveraging single-cell genomics to expand the fungal tree of life.</title>
        <authorList>
            <person name="Ahrendt S.R."/>
            <person name="Quandt C.A."/>
            <person name="Ciobanu D."/>
            <person name="Clum A."/>
            <person name="Salamov A."/>
            <person name="Andreopoulos B."/>
            <person name="Cheng J.F."/>
            <person name="Woyke T."/>
            <person name="Pelin A."/>
            <person name="Henrissat B."/>
            <person name="Reynolds N.K."/>
            <person name="Benny G.L."/>
            <person name="Smith M.E."/>
            <person name="James T.Y."/>
            <person name="Grigoriev I.V."/>
        </authorList>
    </citation>
    <scope>NUCLEOTIDE SEQUENCE [LARGE SCALE GENOMIC DNA]</scope>
    <source>
        <strain evidence="11">RSA 468</strain>
    </source>
</reference>
<name>A0A4P9ZX84_9FUNG</name>
<evidence type="ECO:0000256" key="5">
    <source>
        <dbReference type="ARBA" id="ARBA00022741"/>
    </source>
</evidence>
<evidence type="ECO:0000256" key="8">
    <source>
        <dbReference type="ARBA" id="ARBA00029835"/>
    </source>
</evidence>
<keyword evidence="6" id="KW-0418">Kinase</keyword>
<evidence type="ECO:0000256" key="3">
    <source>
        <dbReference type="ARBA" id="ARBA00012054"/>
    </source>
</evidence>
<keyword evidence="4" id="KW-0808">Transferase</keyword>
<dbReference type="Proteomes" id="UP000268162">
    <property type="component" value="Unassembled WGS sequence"/>
</dbReference>
<dbReference type="AlphaFoldDB" id="A0A4P9ZX84"/>
<dbReference type="STRING" id="215637.A0A4P9ZX84"/>
<comment type="catalytic activity">
    <reaction evidence="9">
        <text>D-gluconate + ATP = 6-phospho-D-gluconate + ADP + H(+)</text>
        <dbReference type="Rhea" id="RHEA:19433"/>
        <dbReference type="ChEBI" id="CHEBI:15378"/>
        <dbReference type="ChEBI" id="CHEBI:18391"/>
        <dbReference type="ChEBI" id="CHEBI:30616"/>
        <dbReference type="ChEBI" id="CHEBI:58759"/>
        <dbReference type="ChEBI" id="CHEBI:456216"/>
        <dbReference type="EC" id="2.7.1.12"/>
    </reaction>
</comment>
<evidence type="ECO:0000313" key="10">
    <source>
        <dbReference type="EMBL" id="RKP38253.1"/>
    </source>
</evidence>
<proteinExistence type="inferred from homology"/>
<evidence type="ECO:0000256" key="2">
    <source>
        <dbReference type="ARBA" id="ARBA00008420"/>
    </source>
</evidence>
<keyword evidence="5" id="KW-0547">Nucleotide-binding</keyword>
<accession>A0A4P9ZX84</accession>
<comment type="similarity">
    <text evidence="2">Belongs to the gluconokinase GntK/GntV family.</text>
</comment>
<dbReference type="PANTHER" id="PTHR43442">
    <property type="entry name" value="GLUCONOKINASE-RELATED"/>
    <property type="match status" value="1"/>
</dbReference>
<dbReference type="GO" id="GO:0046316">
    <property type="term" value="F:gluconokinase activity"/>
    <property type="evidence" value="ECO:0007669"/>
    <property type="project" value="UniProtKB-EC"/>
</dbReference>
<evidence type="ECO:0000256" key="1">
    <source>
        <dbReference type="ARBA" id="ARBA00004875"/>
    </source>
</evidence>
<dbReference type="GO" id="GO:0005737">
    <property type="term" value="C:cytoplasm"/>
    <property type="evidence" value="ECO:0007669"/>
    <property type="project" value="TreeGrafter"/>
</dbReference>
<evidence type="ECO:0000256" key="9">
    <source>
        <dbReference type="ARBA" id="ARBA00048090"/>
    </source>
</evidence>
<keyword evidence="7" id="KW-0067">ATP-binding</keyword>
<evidence type="ECO:0000256" key="7">
    <source>
        <dbReference type="ARBA" id="ARBA00022840"/>
    </source>
</evidence>
<keyword evidence="10" id="KW-0378">Hydrolase</keyword>
<dbReference type="CDD" id="cd02021">
    <property type="entry name" value="GntK"/>
    <property type="match status" value="1"/>
</dbReference>
<evidence type="ECO:0000256" key="4">
    <source>
        <dbReference type="ARBA" id="ARBA00022679"/>
    </source>
</evidence>
<dbReference type="UniPathway" id="UPA00792"/>
<dbReference type="SUPFAM" id="SSF52540">
    <property type="entry name" value="P-loop containing nucleoside triphosphate hydrolases"/>
    <property type="match status" value="1"/>
</dbReference>
<protein>
    <recommendedName>
        <fullName evidence="3">gluconokinase</fullName>
        <ecNumber evidence="3">2.7.1.12</ecNumber>
    </recommendedName>
    <alternativeName>
        <fullName evidence="8">Gluconate kinase</fullName>
    </alternativeName>
</protein>
<gene>
    <name evidence="10" type="ORF">BJ085DRAFT_16796</name>
</gene>
<keyword evidence="11" id="KW-1185">Reference proteome</keyword>
<dbReference type="EC" id="2.7.1.12" evidence="3"/>
<organism evidence="10 11">
    <name type="scientific">Dimargaris cristalligena</name>
    <dbReference type="NCBI Taxonomy" id="215637"/>
    <lineage>
        <taxon>Eukaryota</taxon>
        <taxon>Fungi</taxon>
        <taxon>Fungi incertae sedis</taxon>
        <taxon>Zoopagomycota</taxon>
        <taxon>Kickxellomycotina</taxon>
        <taxon>Dimargaritomycetes</taxon>
        <taxon>Dimargaritales</taxon>
        <taxon>Dimargaritaceae</taxon>
        <taxon>Dimargaris</taxon>
    </lineage>
</organism>
<dbReference type="EMBL" id="ML002387">
    <property type="protein sequence ID" value="RKP38253.1"/>
    <property type="molecule type" value="Genomic_DNA"/>
</dbReference>
<dbReference type="GO" id="GO:0005524">
    <property type="term" value="F:ATP binding"/>
    <property type="evidence" value="ECO:0007669"/>
    <property type="project" value="UniProtKB-KW"/>
</dbReference>